<dbReference type="RefSeq" id="WP_082784903.1">
    <property type="nucleotide sequence ID" value="NZ_JBHUMB010000005.1"/>
</dbReference>
<keyword evidence="4" id="KW-0472">Membrane</keyword>
<dbReference type="InterPro" id="IPR012944">
    <property type="entry name" value="SusD_RagB_dom"/>
</dbReference>
<keyword evidence="3 6" id="KW-0732">Signal</keyword>
<evidence type="ECO:0000313" key="10">
    <source>
        <dbReference type="Proteomes" id="UP001597418"/>
    </source>
</evidence>
<feature type="signal peptide" evidence="6">
    <location>
        <begin position="1"/>
        <end position="21"/>
    </location>
</feature>
<proteinExistence type="inferred from homology"/>
<organism evidence="9 10">
    <name type="scientific">Sphingobacterium populi</name>
    <dbReference type="NCBI Taxonomy" id="1812824"/>
    <lineage>
        <taxon>Bacteria</taxon>
        <taxon>Pseudomonadati</taxon>
        <taxon>Bacteroidota</taxon>
        <taxon>Sphingobacteriia</taxon>
        <taxon>Sphingobacteriales</taxon>
        <taxon>Sphingobacteriaceae</taxon>
        <taxon>Sphingobacterium</taxon>
    </lineage>
</organism>
<evidence type="ECO:0000313" key="9">
    <source>
        <dbReference type="EMBL" id="MFD2741815.1"/>
    </source>
</evidence>
<dbReference type="InterPro" id="IPR033985">
    <property type="entry name" value="SusD-like_N"/>
</dbReference>
<evidence type="ECO:0000256" key="1">
    <source>
        <dbReference type="ARBA" id="ARBA00004442"/>
    </source>
</evidence>
<dbReference type="EMBL" id="JBHUMB010000005">
    <property type="protein sequence ID" value="MFD2741815.1"/>
    <property type="molecule type" value="Genomic_DNA"/>
</dbReference>
<evidence type="ECO:0000256" key="6">
    <source>
        <dbReference type="SAM" id="SignalP"/>
    </source>
</evidence>
<feature type="chain" id="PRO_5047148638" evidence="6">
    <location>
        <begin position="22"/>
        <end position="499"/>
    </location>
</feature>
<evidence type="ECO:0000256" key="3">
    <source>
        <dbReference type="ARBA" id="ARBA00022729"/>
    </source>
</evidence>
<dbReference type="SUPFAM" id="SSF48452">
    <property type="entry name" value="TPR-like"/>
    <property type="match status" value="1"/>
</dbReference>
<comment type="subcellular location">
    <subcellularLocation>
        <location evidence="1">Cell outer membrane</location>
    </subcellularLocation>
</comment>
<evidence type="ECO:0000256" key="5">
    <source>
        <dbReference type="ARBA" id="ARBA00023237"/>
    </source>
</evidence>
<sequence>MKSRKFYICAASLILSMTACKKDYLETSPTDKVSQEEIFSTINNANTALSGIYRLMFERTTLIDWNVQNKPGVGGVMLAMDFMGDDLNMSSANWFTSTGEGNWDGHRIDVHRYNEYVYRTFYKIIGDSNYILDNVDNIEATDDQKNAVKSQALTLRAYAYSYLVQFYGKRHTGSGVNDQLGVPLVLNSLDGALPRSTVSEVYAQIVDDLTEAINIGTTSRTNKSIANQDVALGLRARVALTMHDYPAAIEYANRLITSGAFPLMDQAQYQQGFNDAPAMSEWIWASMPSSDQADAFGSYFAQIAYNANTSFMRGNPKRINSALYDWIPATDVRKLMWEAEPDAENFPLPTTAFARQPYMSRKFSIKAPGNSWGDVPLMRLSEMQLILAEAYASSNQDGLAQDALFELTRVRDSEAVKSTNTGSALLQEIWNHRRVELWGEGFRFLDLKRLNQPLDRTVVPNFLPGTVNNVMSVPAGDDRWQFVFPRPELDANPLIEQND</sequence>
<dbReference type="Pfam" id="PF07980">
    <property type="entry name" value="SusD_RagB"/>
    <property type="match status" value="1"/>
</dbReference>
<name>A0ABW5U8B1_9SPHI</name>
<evidence type="ECO:0000256" key="2">
    <source>
        <dbReference type="ARBA" id="ARBA00006275"/>
    </source>
</evidence>
<dbReference type="InterPro" id="IPR011990">
    <property type="entry name" value="TPR-like_helical_dom_sf"/>
</dbReference>
<feature type="domain" description="RagB/SusD" evidence="7">
    <location>
        <begin position="357"/>
        <end position="455"/>
    </location>
</feature>
<dbReference type="Proteomes" id="UP001597418">
    <property type="component" value="Unassembled WGS sequence"/>
</dbReference>
<keyword evidence="10" id="KW-1185">Reference proteome</keyword>
<evidence type="ECO:0000259" key="8">
    <source>
        <dbReference type="Pfam" id="PF14322"/>
    </source>
</evidence>
<dbReference type="Pfam" id="PF14322">
    <property type="entry name" value="SusD-like_3"/>
    <property type="match status" value="1"/>
</dbReference>
<keyword evidence="5" id="KW-0998">Cell outer membrane</keyword>
<evidence type="ECO:0000256" key="4">
    <source>
        <dbReference type="ARBA" id="ARBA00023136"/>
    </source>
</evidence>
<dbReference type="Gene3D" id="1.25.40.390">
    <property type="match status" value="1"/>
</dbReference>
<comment type="caution">
    <text evidence="9">The sequence shown here is derived from an EMBL/GenBank/DDBJ whole genome shotgun (WGS) entry which is preliminary data.</text>
</comment>
<reference evidence="10" key="1">
    <citation type="journal article" date="2019" name="Int. J. Syst. Evol. Microbiol.">
        <title>The Global Catalogue of Microorganisms (GCM) 10K type strain sequencing project: providing services to taxonomists for standard genome sequencing and annotation.</title>
        <authorList>
            <consortium name="The Broad Institute Genomics Platform"/>
            <consortium name="The Broad Institute Genome Sequencing Center for Infectious Disease"/>
            <person name="Wu L."/>
            <person name="Ma J."/>
        </authorList>
    </citation>
    <scope>NUCLEOTIDE SEQUENCE [LARGE SCALE GENOMIC DNA]</scope>
    <source>
        <strain evidence="10">KCTC 42247</strain>
    </source>
</reference>
<feature type="domain" description="SusD-like N-terminal" evidence="8">
    <location>
        <begin position="81"/>
        <end position="240"/>
    </location>
</feature>
<evidence type="ECO:0000259" key="7">
    <source>
        <dbReference type="Pfam" id="PF07980"/>
    </source>
</evidence>
<protein>
    <submittedName>
        <fullName evidence="9">RagB/SusD family nutrient uptake outer membrane protein</fullName>
    </submittedName>
</protein>
<dbReference type="PROSITE" id="PS51257">
    <property type="entry name" value="PROKAR_LIPOPROTEIN"/>
    <property type="match status" value="1"/>
</dbReference>
<accession>A0ABW5U8B1</accession>
<dbReference type="CDD" id="cd08977">
    <property type="entry name" value="SusD"/>
    <property type="match status" value="1"/>
</dbReference>
<gene>
    <name evidence="9" type="ORF">ACFSQ6_00240</name>
</gene>
<comment type="similarity">
    <text evidence="2">Belongs to the SusD family.</text>
</comment>